<feature type="chain" id="PRO_5012830362" evidence="9">
    <location>
        <begin position="26"/>
        <end position="949"/>
    </location>
</feature>
<gene>
    <name evidence="12" type="ORF">B7Y86_07150</name>
</gene>
<dbReference type="SUPFAM" id="SSF63411">
    <property type="entry name" value="LuxS/MPP-like metallohydrolase"/>
    <property type="match status" value="4"/>
</dbReference>
<dbReference type="GO" id="GO:0004222">
    <property type="term" value="F:metalloendopeptidase activity"/>
    <property type="evidence" value="ECO:0007669"/>
    <property type="project" value="InterPro"/>
</dbReference>
<sequence length="949" mass="101234">MSNARRLLLLAASGLALLSAMPAVAQTAQPSAPWAQAASDIPADSNVRFGVLPNGMRYAILRNATPPGQASLRLRIAAGSLMENDDQQGLAHFMEHMAFNGTTNIPENDLLRILERLGLAFGADTNAATSFDQTFYQLELPRTNDETVDTALRIMREQVSEALMDAEDIDDERNVIVGEERTRNTPGLRSAKAQFALLAPGQRISQRFPIGDLDIIRTAPRDRFVEFYNAYYRPSRATMLAVGDFDVDQMEAKIRGAFETWRPKAADGPEPELGTVAPRGPETRILVEPGIQSSIQLNWTRAPDLDPDTVAERQSRIVRSLGLSVLNRRLGELARADNPPFVSAGASSSTLFDSVDIGGVQATFNPGGLPRALQIIEQETRRLQQFGVTQAELQREITDNRTALENAVAAAATRTTPGLVNGLLFATNDDRVFSSPQTNLDIFNAAVDGLTTEAVDTVVKAAFEGQGPLALVVTPEAIEGGEAGVTALLEASQATPVSARAVQAALEWPYAEFGAPAQPTARREIAELGATVVTFANGATLTVKPTTFRDEQILVSVRTGLGELGLPTDRQDPQTLAGFVFTSGGLGRLTADELNRVLSGRIYGANFSVDGDAYRLSGATRPQDLALEMQVLTAYLTDPGLRPAPFEQIKALFPQIIAQQMATPAGAFGILSSGLLASGDARQTFPTAQDIGGWTMDQLKSGLMTGLGQGPVNIVMVGDVTVDDAIAAVGSTLAALPARPALPTPAAGADVLRFPAGTATPVMLRHTGPAEQALGYVAWPTVDAVHDRTDARLANLLSAVMELRVLDEIREKQALAYSPGVSASSSDVYAGYGSISVTAQTTPENQARLFEAVDIIAASLRDTPITEDELTRARAPQVEALRRSQAGNDYWLGQLNDVASDADAVTQITTHISDIEGFTPADIQAAARRWLVDAKAWRASVISSNAPAQ</sequence>
<dbReference type="InterPro" id="IPR001431">
    <property type="entry name" value="Pept_M16_Zn_BS"/>
</dbReference>
<protein>
    <submittedName>
        <fullName evidence="12">Peptidase M16</fullName>
    </submittedName>
</protein>
<comment type="caution">
    <text evidence="12">The sequence shown here is derived from an EMBL/GenBank/DDBJ whole genome shotgun (WGS) entry which is preliminary data.</text>
</comment>
<dbReference type="InterPro" id="IPR006311">
    <property type="entry name" value="TAT_signal"/>
</dbReference>
<proteinExistence type="inferred from homology"/>
<evidence type="ECO:0000259" key="10">
    <source>
        <dbReference type="Pfam" id="PF00675"/>
    </source>
</evidence>
<name>A0A258HMB7_9CAUL</name>
<evidence type="ECO:0000313" key="13">
    <source>
        <dbReference type="Proteomes" id="UP000216147"/>
    </source>
</evidence>
<keyword evidence="7" id="KW-0482">Metalloprotease</keyword>
<evidence type="ECO:0000256" key="5">
    <source>
        <dbReference type="ARBA" id="ARBA00022801"/>
    </source>
</evidence>
<organism evidence="12 13">
    <name type="scientific">Brevundimonas subvibrioides</name>
    <dbReference type="NCBI Taxonomy" id="74313"/>
    <lineage>
        <taxon>Bacteria</taxon>
        <taxon>Pseudomonadati</taxon>
        <taxon>Pseudomonadota</taxon>
        <taxon>Alphaproteobacteria</taxon>
        <taxon>Caulobacterales</taxon>
        <taxon>Caulobacteraceae</taxon>
        <taxon>Brevundimonas</taxon>
    </lineage>
</organism>
<feature type="domain" description="Peptidase M16 N-terminal" evidence="10">
    <location>
        <begin position="60"/>
        <end position="177"/>
    </location>
</feature>
<dbReference type="InterPro" id="IPR011249">
    <property type="entry name" value="Metalloenz_LuxS/M16"/>
</dbReference>
<comment type="cofactor">
    <cofactor evidence="1">
        <name>Zn(2+)</name>
        <dbReference type="ChEBI" id="CHEBI:29105"/>
    </cofactor>
</comment>
<dbReference type="Proteomes" id="UP000216147">
    <property type="component" value="Unassembled WGS sequence"/>
</dbReference>
<dbReference type="GO" id="GO:0046872">
    <property type="term" value="F:metal ion binding"/>
    <property type="evidence" value="ECO:0007669"/>
    <property type="project" value="UniProtKB-KW"/>
</dbReference>
<dbReference type="Pfam" id="PF00675">
    <property type="entry name" value="Peptidase_M16"/>
    <property type="match status" value="1"/>
</dbReference>
<evidence type="ECO:0000256" key="4">
    <source>
        <dbReference type="ARBA" id="ARBA00022723"/>
    </source>
</evidence>
<dbReference type="GO" id="GO:0006508">
    <property type="term" value="P:proteolysis"/>
    <property type="evidence" value="ECO:0007669"/>
    <property type="project" value="UniProtKB-KW"/>
</dbReference>
<dbReference type="PANTHER" id="PTHR43690:SF17">
    <property type="entry name" value="PROTEIN YHJJ"/>
    <property type="match status" value="1"/>
</dbReference>
<dbReference type="Pfam" id="PF05193">
    <property type="entry name" value="Peptidase_M16_C"/>
    <property type="match status" value="2"/>
</dbReference>
<dbReference type="EMBL" id="NCEQ01000006">
    <property type="protein sequence ID" value="OYX57463.1"/>
    <property type="molecule type" value="Genomic_DNA"/>
</dbReference>
<dbReference type="AlphaFoldDB" id="A0A258HMB7"/>
<evidence type="ECO:0000256" key="8">
    <source>
        <dbReference type="RuleBase" id="RU004447"/>
    </source>
</evidence>
<evidence type="ECO:0000256" key="9">
    <source>
        <dbReference type="SAM" id="SignalP"/>
    </source>
</evidence>
<dbReference type="InterPro" id="IPR007863">
    <property type="entry name" value="Peptidase_M16_C"/>
</dbReference>
<dbReference type="InterPro" id="IPR011765">
    <property type="entry name" value="Pept_M16_N"/>
</dbReference>
<reference evidence="12 13" key="1">
    <citation type="submission" date="2017-03" db="EMBL/GenBank/DDBJ databases">
        <title>Lifting the veil on microbial sulfur biogeochemistry in mining wastewaters.</title>
        <authorList>
            <person name="Kantor R.S."/>
            <person name="Colenbrander Nelson T."/>
            <person name="Marshall S."/>
            <person name="Bennett D."/>
            <person name="Apte S."/>
            <person name="Camacho D."/>
            <person name="Thomas B.C."/>
            <person name="Warren L.A."/>
            <person name="Banfield J.F."/>
        </authorList>
    </citation>
    <scope>NUCLEOTIDE SEQUENCE [LARGE SCALE GENOMIC DNA]</scope>
    <source>
        <strain evidence="12">32-68-21</strain>
    </source>
</reference>
<evidence type="ECO:0000256" key="1">
    <source>
        <dbReference type="ARBA" id="ARBA00001947"/>
    </source>
</evidence>
<evidence type="ECO:0000256" key="2">
    <source>
        <dbReference type="ARBA" id="ARBA00007261"/>
    </source>
</evidence>
<comment type="similarity">
    <text evidence="2 8">Belongs to the peptidase M16 family.</text>
</comment>
<evidence type="ECO:0000259" key="11">
    <source>
        <dbReference type="Pfam" id="PF05193"/>
    </source>
</evidence>
<feature type="domain" description="Peptidase M16 C-terminal" evidence="11">
    <location>
        <begin position="713"/>
        <end position="875"/>
    </location>
</feature>
<evidence type="ECO:0000256" key="3">
    <source>
        <dbReference type="ARBA" id="ARBA00022670"/>
    </source>
</evidence>
<evidence type="ECO:0000256" key="6">
    <source>
        <dbReference type="ARBA" id="ARBA00022833"/>
    </source>
</evidence>
<dbReference type="Gene3D" id="3.30.830.10">
    <property type="entry name" value="Metalloenzyme, LuxS/M16 peptidase-like"/>
    <property type="match status" value="4"/>
</dbReference>
<keyword evidence="6" id="KW-0862">Zinc</keyword>
<dbReference type="PROSITE" id="PS00143">
    <property type="entry name" value="INSULINASE"/>
    <property type="match status" value="1"/>
</dbReference>
<dbReference type="InterPro" id="IPR050626">
    <property type="entry name" value="Peptidase_M16"/>
</dbReference>
<accession>A0A258HMB7</accession>
<feature type="domain" description="Peptidase M16 C-terminal" evidence="11">
    <location>
        <begin position="221"/>
        <end position="397"/>
    </location>
</feature>
<dbReference type="PANTHER" id="PTHR43690">
    <property type="entry name" value="NARDILYSIN"/>
    <property type="match status" value="1"/>
</dbReference>
<keyword evidence="9" id="KW-0732">Signal</keyword>
<keyword evidence="5" id="KW-0378">Hydrolase</keyword>
<dbReference type="PROSITE" id="PS51318">
    <property type="entry name" value="TAT"/>
    <property type="match status" value="1"/>
</dbReference>
<keyword evidence="3" id="KW-0645">Protease</keyword>
<evidence type="ECO:0000313" key="12">
    <source>
        <dbReference type="EMBL" id="OYX57463.1"/>
    </source>
</evidence>
<keyword evidence="4" id="KW-0479">Metal-binding</keyword>
<feature type="signal peptide" evidence="9">
    <location>
        <begin position="1"/>
        <end position="25"/>
    </location>
</feature>
<evidence type="ECO:0000256" key="7">
    <source>
        <dbReference type="ARBA" id="ARBA00023049"/>
    </source>
</evidence>